<comment type="function">
    <text evidence="4">Required for high-level post-exponential phase expression of a series of secreted proteins.</text>
</comment>
<reference evidence="8 9" key="1">
    <citation type="submission" date="2015-01" db="EMBL/GenBank/DDBJ databases">
        <title>Draft genome sequence of Pedobacter sp. NL19 isolated from sludge of an effluent treatment pond in an abandoned uranium mine.</title>
        <authorList>
            <person name="Santos T."/>
            <person name="Caetano T."/>
            <person name="Covas C."/>
            <person name="Cruz A."/>
            <person name="Mendo S."/>
        </authorList>
    </citation>
    <scope>NUCLEOTIDE SEQUENCE [LARGE SCALE GENOMIC DNA]</scope>
    <source>
        <strain evidence="8 9">NL19</strain>
    </source>
</reference>
<dbReference type="EMBL" id="JXRA01000097">
    <property type="protein sequence ID" value="KIO75537.1"/>
    <property type="molecule type" value="Genomic_DNA"/>
</dbReference>
<evidence type="ECO:0000259" key="6">
    <source>
        <dbReference type="PROSITE" id="PS50110"/>
    </source>
</evidence>
<feature type="modified residue" description="4-aspartylphosphate" evidence="5">
    <location>
        <position position="55"/>
    </location>
</feature>
<dbReference type="SUPFAM" id="SSF52172">
    <property type="entry name" value="CheY-like"/>
    <property type="match status" value="1"/>
</dbReference>
<evidence type="ECO:0000256" key="1">
    <source>
        <dbReference type="ARBA" id="ARBA00022490"/>
    </source>
</evidence>
<evidence type="ECO:0000256" key="2">
    <source>
        <dbReference type="ARBA" id="ARBA00023012"/>
    </source>
</evidence>
<evidence type="ECO:0000313" key="8">
    <source>
        <dbReference type="EMBL" id="KIO75537.1"/>
    </source>
</evidence>
<dbReference type="RefSeq" id="WP_041884719.1">
    <property type="nucleotide sequence ID" value="NZ_CP157278.1"/>
</dbReference>
<dbReference type="STRING" id="1503925.TH53_20010"/>
<dbReference type="AlphaFoldDB" id="A0A0D0GDW5"/>
<keyword evidence="1" id="KW-0963">Cytoplasm</keyword>
<organism evidence="8 9">
    <name type="scientific">Pedobacter lusitanus</name>
    <dbReference type="NCBI Taxonomy" id="1503925"/>
    <lineage>
        <taxon>Bacteria</taxon>
        <taxon>Pseudomonadati</taxon>
        <taxon>Bacteroidota</taxon>
        <taxon>Sphingobacteriia</taxon>
        <taxon>Sphingobacteriales</taxon>
        <taxon>Sphingobacteriaceae</taxon>
        <taxon>Pedobacter</taxon>
    </lineage>
</organism>
<keyword evidence="5" id="KW-0597">Phosphoprotein</keyword>
<gene>
    <name evidence="8" type="ORF">TH53_20010</name>
</gene>
<name>A0A0D0GDW5_9SPHI</name>
<evidence type="ECO:0000256" key="3">
    <source>
        <dbReference type="ARBA" id="ARBA00023159"/>
    </source>
</evidence>
<dbReference type="GO" id="GO:0000156">
    <property type="term" value="F:phosphorelay response regulator activity"/>
    <property type="evidence" value="ECO:0007669"/>
    <property type="project" value="InterPro"/>
</dbReference>
<comment type="caution">
    <text evidence="8">The sequence shown here is derived from an EMBL/GenBank/DDBJ whole genome shotgun (WGS) entry which is preliminary data.</text>
</comment>
<dbReference type="PANTHER" id="PTHR37299">
    <property type="entry name" value="TRANSCRIPTIONAL REGULATOR-RELATED"/>
    <property type="match status" value="1"/>
</dbReference>
<dbReference type="OrthoDB" id="9787344at2"/>
<proteinExistence type="predicted"/>
<dbReference type="PROSITE" id="PS50930">
    <property type="entry name" value="HTH_LYTTR"/>
    <property type="match status" value="1"/>
</dbReference>
<evidence type="ECO:0000259" key="7">
    <source>
        <dbReference type="PROSITE" id="PS50930"/>
    </source>
</evidence>
<dbReference type="SMART" id="SM00448">
    <property type="entry name" value="REC"/>
    <property type="match status" value="1"/>
</dbReference>
<dbReference type="InterPro" id="IPR001789">
    <property type="entry name" value="Sig_transdc_resp-reg_receiver"/>
</dbReference>
<evidence type="ECO:0000256" key="4">
    <source>
        <dbReference type="ARBA" id="ARBA00037164"/>
    </source>
</evidence>
<dbReference type="Gene3D" id="3.40.50.2300">
    <property type="match status" value="1"/>
</dbReference>
<dbReference type="SMART" id="SM00850">
    <property type="entry name" value="LytTR"/>
    <property type="match status" value="1"/>
</dbReference>
<dbReference type="PANTHER" id="PTHR37299:SF3">
    <property type="entry name" value="STAGE 0 SPORULATION PROTEIN A HOMOLOG"/>
    <property type="match status" value="1"/>
</dbReference>
<dbReference type="PROSITE" id="PS50110">
    <property type="entry name" value="RESPONSE_REGULATORY"/>
    <property type="match status" value="1"/>
</dbReference>
<keyword evidence="9" id="KW-1185">Reference proteome</keyword>
<dbReference type="Proteomes" id="UP000032049">
    <property type="component" value="Unassembled WGS sequence"/>
</dbReference>
<dbReference type="Gene3D" id="2.40.50.1020">
    <property type="entry name" value="LytTr DNA-binding domain"/>
    <property type="match status" value="1"/>
</dbReference>
<dbReference type="GO" id="GO:0003677">
    <property type="term" value="F:DNA binding"/>
    <property type="evidence" value="ECO:0007669"/>
    <property type="project" value="InterPro"/>
</dbReference>
<dbReference type="InterPro" id="IPR046947">
    <property type="entry name" value="LytR-like"/>
</dbReference>
<feature type="domain" description="Response regulatory" evidence="6">
    <location>
        <begin position="3"/>
        <end position="116"/>
    </location>
</feature>
<dbReference type="InterPro" id="IPR007492">
    <property type="entry name" value="LytTR_DNA-bd_dom"/>
</dbReference>
<sequence length="245" mass="28199">MLKCVIIDDEPHAIEGLKNYLAKIPELELTACYTDPLLAINEINKGEEIDLLLLDIDMPEISGIELAGIVQSKIRKLVFTTAHVQYGYEAFEKQADGYLLKPYSFAKFLTTIHKLFPAPAPDQTGKTDQQDFFFIKSKDDNLKLIKILYDDIILAESKLNYVMVYAVDKSILTYISLTEISFKLTRERGFEQFHRSFIMNNKHIDHIDGNTITMNNGRQITVGDHYKKDFSVFVNRNLLKARRKL</sequence>
<keyword evidence="2" id="KW-0902">Two-component regulatory system</keyword>
<keyword evidence="3" id="KW-0010">Activator</keyword>
<dbReference type="Pfam" id="PF04397">
    <property type="entry name" value="LytTR"/>
    <property type="match status" value="1"/>
</dbReference>
<dbReference type="Pfam" id="PF00072">
    <property type="entry name" value="Response_reg"/>
    <property type="match status" value="1"/>
</dbReference>
<dbReference type="InterPro" id="IPR011006">
    <property type="entry name" value="CheY-like_superfamily"/>
</dbReference>
<feature type="domain" description="HTH LytTR-type" evidence="7">
    <location>
        <begin position="145"/>
        <end position="208"/>
    </location>
</feature>
<evidence type="ECO:0000256" key="5">
    <source>
        <dbReference type="PROSITE-ProRule" id="PRU00169"/>
    </source>
</evidence>
<protein>
    <submittedName>
        <fullName evidence="8">Transcriptional regulator</fullName>
    </submittedName>
</protein>
<evidence type="ECO:0000313" key="9">
    <source>
        <dbReference type="Proteomes" id="UP000032049"/>
    </source>
</evidence>
<accession>A0A0D0GDW5</accession>